<evidence type="ECO:0000313" key="6">
    <source>
        <dbReference type="Proteomes" id="UP000188532"/>
    </source>
</evidence>
<evidence type="ECO:0000313" key="4">
    <source>
        <dbReference type="EMBL" id="OOK65717.1"/>
    </source>
</evidence>
<dbReference type="PANTHER" id="PTHR14939">
    <property type="entry name" value="F-BOX ONLY PROTEIN 22"/>
    <property type="match status" value="1"/>
</dbReference>
<dbReference type="InterPro" id="IPR019494">
    <property type="entry name" value="FIST_C"/>
</dbReference>
<feature type="region of interest" description="Disordered" evidence="1">
    <location>
        <begin position="387"/>
        <end position="437"/>
    </location>
</feature>
<dbReference type="Pfam" id="PF10442">
    <property type="entry name" value="FIST_C"/>
    <property type="match status" value="1"/>
</dbReference>
<dbReference type="AlphaFoldDB" id="A0A1V3WIQ0"/>
<dbReference type="SMART" id="SM01204">
    <property type="entry name" value="FIST_C"/>
    <property type="match status" value="1"/>
</dbReference>
<gene>
    <name evidence="5" type="ORF">BZL29_7183</name>
    <name evidence="4" type="ORF">BZL30_8625</name>
</gene>
<sequence>MAVWLASGLAAETFQLDFVRTGSGGLLTGYRFDRTAHDLHLLLPDPYTFPSSLLIEHLNSDLPGTTVVGGLASGGRGPGGTRLFRDRGVFSSGLVGVRLPGVHSIPIVSQGCRPIGRPYIVTGADGAVITELGGRPPLVRLREIVEGLPLHEQELVSRGLQIGIVVDEHLAAPGQGDFLIRGLLGADPSTGVIEIGEVVEVGTTVQFQVRDAASADKDLHLAVERAAAELGGRPAGALLFTCNGRGGGCSGWPTTTRRRSRTCWAGFRWPVSSPPARSARFSAATRCTATRRRWRCSSTDCAGCVTGVTAVTGGGHYALCPAMSDFSATSRRLVPGAHSGSADRTPVYPNSRSANSAWECCKPRPGSRGTPALHLSACPTIRTAERRREGFRSVGTAGIQAASRPPAGTDQRQLDCGNRSGAPDSDRDPGRRLLRGA</sequence>
<organism evidence="5 6">
    <name type="scientific">Mycobacterium kansasii</name>
    <dbReference type="NCBI Taxonomy" id="1768"/>
    <lineage>
        <taxon>Bacteria</taxon>
        <taxon>Bacillati</taxon>
        <taxon>Actinomycetota</taxon>
        <taxon>Actinomycetes</taxon>
        <taxon>Mycobacteriales</taxon>
        <taxon>Mycobacteriaceae</taxon>
        <taxon>Mycobacterium</taxon>
    </lineage>
</organism>
<evidence type="ECO:0000259" key="2">
    <source>
        <dbReference type="SMART" id="SM00897"/>
    </source>
</evidence>
<name>A0A1V3WIQ0_MYCKA</name>
<evidence type="ECO:0000259" key="3">
    <source>
        <dbReference type="SMART" id="SM01204"/>
    </source>
</evidence>
<feature type="domain" description="FIST" evidence="2">
    <location>
        <begin position="1"/>
        <end position="136"/>
    </location>
</feature>
<dbReference type="Proteomes" id="UP000188532">
    <property type="component" value="Unassembled WGS sequence"/>
</dbReference>
<dbReference type="Proteomes" id="UP000189229">
    <property type="component" value="Unassembled WGS sequence"/>
</dbReference>
<evidence type="ECO:0000313" key="7">
    <source>
        <dbReference type="Proteomes" id="UP000189229"/>
    </source>
</evidence>
<accession>A0A1V3WIQ0</accession>
<feature type="domain" description="FIST C-domain" evidence="3">
    <location>
        <begin position="137"/>
        <end position="269"/>
    </location>
</feature>
<dbReference type="STRING" id="1768.B1T50_19230"/>
<evidence type="ECO:0000256" key="1">
    <source>
        <dbReference type="SAM" id="MobiDB-lite"/>
    </source>
</evidence>
<reference evidence="6 7" key="1">
    <citation type="submission" date="2017-02" db="EMBL/GenBank/DDBJ databases">
        <title>Complete genome sequences of Mycobacterium kansasii strains isolated from rhesus macaques.</title>
        <authorList>
            <person name="Panda A."/>
            <person name="Nagaraj S."/>
            <person name="Zhao X."/>
            <person name="Tettelin H."/>
            <person name="Detolla L.J."/>
        </authorList>
    </citation>
    <scope>NUCLEOTIDE SEQUENCE [LARGE SCALE GENOMIC DNA]</scope>
    <source>
        <strain evidence="5 6">11-3469</strain>
        <strain evidence="4 7">11-3813</strain>
    </source>
</reference>
<evidence type="ECO:0000313" key="5">
    <source>
        <dbReference type="EMBL" id="OOK66864.1"/>
    </source>
</evidence>
<dbReference type="SMART" id="SM00897">
    <property type="entry name" value="FIST"/>
    <property type="match status" value="1"/>
</dbReference>
<proteinExistence type="predicted"/>
<comment type="caution">
    <text evidence="5">The sequence shown here is derived from an EMBL/GenBank/DDBJ whole genome shotgun (WGS) entry which is preliminary data.</text>
</comment>
<protein>
    <submittedName>
        <fullName evidence="5">Putative ribonuclease VapC4 domain protein</fullName>
    </submittedName>
</protein>
<dbReference type="PANTHER" id="PTHR14939:SF5">
    <property type="entry name" value="F-BOX ONLY PROTEIN 22"/>
    <property type="match status" value="1"/>
</dbReference>
<dbReference type="InterPro" id="IPR013702">
    <property type="entry name" value="FIST_domain_N"/>
</dbReference>
<dbReference type="EMBL" id="MVBN01000009">
    <property type="protein sequence ID" value="OOK66864.1"/>
    <property type="molecule type" value="Genomic_DNA"/>
</dbReference>
<dbReference type="Pfam" id="PF08495">
    <property type="entry name" value="FIST"/>
    <property type="match status" value="1"/>
</dbReference>
<dbReference type="EMBL" id="MVBM01000010">
    <property type="protein sequence ID" value="OOK65717.1"/>
    <property type="molecule type" value="Genomic_DNA"/>
</dbReference>